<dbReference type="PANTHER" id="PTHR43610">
    <property type="entry name" value="BLL6696 PROTEIN"/>
    <property type="match status" value="1"/>
</dbReference>
<dbReference type="RefSeq" id="WP_113955687.1">
    <property type="nucleotide sequence ID" value="NZ_QNRT01000007.1"/>
</dbReference>
<dbReference type="InterPro" id="IPR016181">
    <property type="entry name" value="Acyl_CoA_acyltransferase"/>
</dbReference>
<dbReference type="Gene3D" id="3.40.630.30">
    <property type="match status" value="1"/>
</dbReference>
<dbReference type="EMBL" id="QNRT01000007">
    <property type="protein sequence ID" value="RBP48426.1"/>
    <property type="molecule type" value="Genomic_DNA"/>
</dbReference>
<reference evidence="3 4" key="1">
    <citation type="submission" date="2018-06" db="EMBL/GenBank/DDBJ databases">
        <title>Genomic Encyclopedia of Type Strains, Phase IV (KMG-IV): sequencing the most valuable type-strain genomes for metagenomic binning, comparative biology and taxonomic classification.</title>
        <authorList>
            <person name="Goeker M."/>
        </authorList>
    </citation>
    <scope>NUCLEOTIDE SEQUENCE [LARGE SCALE GENOMIC DNA]</scope>
    <source>
        <strain evidence="3 4">DSM 24032</strain>
    </source>
</reference>
<sequence length="234" mass="25890">MVEESLTVVNGESSTVVNEESSTVVNDESSTPLPNGLSHSLSLTGQHVALEPLAAAHVDALILAATDGELWKLPYTAVPDAAGMANMVSAAIALREQGAELPFAVRRLSDGKIVGSTRYYFISPHDRNLSIGYTWYAQSAQRTAVNTECKLLLLEHAFERLKCISVQWHTHHDNKRSQAAIQRLGAKFEGVLRNNKIMPDGSIRHTHCFSMLDTEWPESKQRLIARLNHYRTST</sequence>
<evidence type="ECO:0000313" key="3">
    <source>
        <dbReference type="EMBL" id="RBP48426.1"/>
    </source>
</evidence>
<dbReference type="Proteomes" id="UP000253083">
    <property type="component" value="Unassembled WGS sequence"/>
</dbReference>
<dbReference type="OrthoDB" id="9801656at2"/>
<proteinExistence type="predicted"/>
<dbReference type="GO" id="GO:0016747">
    <property type="term" value="F:acyltransferase activity, transferring groups other than amino-acyl groups"/>
    <property type="evidence" value="ECO:0007669"/>
    <property type="project" value="InterPro"/>
</dbReference>
<evidence type="ECO:0000259" key="2">
    <source>
        <dbReference type="Pfam" id="PF13302"/>
    </source>
</evidence>
<accession>A0A395JL19</accession>
<keyword evidence="3" id="KW-0808">Transferase</keyword>
<dbReference type="PANTHER" id="PTHR43610:SF1">
    <property type="entry name" value="N-ACETYLTRANSFERASE DOMAIN-CONTAINING PROTEIN"/>
    <property type="match status" value="1"/>
</dbReference>
<organism evidence="3 4">
    <name type="scientific">Arenicella xantha</name>
    <dbReference type="NCBI Taxonomy" id="644221"/>
    <lineage>
        <taxon>Bacteria</taxon>
        <taxon>Pseudomonadati</taxon>
        <taxon>Pseudomonadota</taxon>
        <taxon>Gammaproteobacteria</taxon>
        <taxon>Arenicellales</taxon>
        <taxon>Arenicellaceae</taxon>
        <taxon>Arenicella</taxon>
    </lineage>
</organism>
<comment type="caution">
    <text evidence="3">The sequence shown here is derived from an EMBL/GenBank/DDBJ whole genome shotgun (WGS) entry which is preliminary data.</text>
</comment>
<feature type="region of interest" description="Disordered" evidence="1">
    <location>
        <begin position="1"/>
        <end position="33"/>
    </location>
</feature>
<protein>
    <submittedName>
        <fullName evidence="3">RimJ/RimL family protein N-acetyltransferase</fullName>
    </submittedName>
</protein>
<evidence type="ECO:0000256" key="1">
    <source>
        <dbReference type="SAM" id="MobiDB-lite"/>
    </source>
</evidence>
<dbReference type="InterPro" id="IPR000182">
    <property type="entry name" value="GNAT_dom"/>
</dbReference>
<feature type="domain" description="N-acetyltransferase" evidence="2">
    <location>
        <begin position="48"/>
        <end position="187"/>
    </location>
</feature>
<dbReference type="Pfam" id="PF13302">
    <property type="entry name" value="Acetyltransf_3"/>
    <property type="match status" value="1"/>
</dbReference>
<gene>
    <name evidence="3" type="ORF">DFR28_10728</name>
</gene>
<feature type="compositionally biased region" description="Low complexity" evidence="1">
    <location>
        <begin position="7"/>
        <end position="31"/>
    </location>
</feature>
<dbReference type="SUPFAM" id="SSF55729">
    <property type="entry name" value="Acyl-CoA N-acyltransferases (Nat)"/>
    <property type="match status" value="1"/>
</dbReference>
<dbReference type="AlphaFoldDB" id="A0A395JL19"/>
<dbReference type="InParanoid" id="A0A395JL19"/>
<name>A0A395JL19_9GAMM</name>
<evidence type="ECO:0000313" key="4">
    <source>
        <dbReference type="Proteomes" id="UP000253083"/>
    </source>
</evidence>
<keyword evidence="4" id="KW-1185">Reference proteome</keyword>